<dbReference type="InterPro" id="IPR006311">
    <property type="entry name" value="TAT_signal"/>
</dbReference>
<dbReference type="InterPro" id="IPR052965">
    <property type="entry name" value="Pigment-catalase-like"/>
</dbReference>
<comment type="caution">
    <text evidence="1">The sequence shown here is derived from an EMBL/GenBank/DDBJ whole genome shotgun (WGS) entry which is preliminary data.</text>
</comment>
<evidence type="ECO:0000313" key="1">
    <source>
        <dbReference type="EMBL" id="MBJ7598691.1"/>
    </source>
</evidence>
<reference evidence="1" key="1">
    <citation type="submission" date="2020-10" db="EMBL/GenBank/DDBJ databases">
        <title>Ca. Dormibacterota MAGs.</title>
        <authorList>
            <person name="Montgomery K."/>
        </authorList>
    </citation>
    <scope>NUCLEOTIDE SEQUENCE [LARGE SCALE GENOMIC DNA]</scope>
    <source>
        <strain evidence="1">SC8812_S17_10</strain>
    </source>
</reference>
<proteinExistence type="predicted"/>
<keyword evidence="2" id="KW-1185">Reference proteome</keyword>
<dbReference type="InterPro" id="IPR009078">
    <property type="entry name" value="Ferritin-like_SF"/>
</dbReference>
<gene>
    <name evidence="1" type="ORF">JF922_11485</name>
</gene>
<dbReference type="PROSITE" id="PS51318">
    <property type="entry name" value="TAT"/>
    <property type="match status" value="1"/>
</dbReference>
<dbReference type="SUPFAM" id="SSF47240">
    <property type="entry name" value="Ferritin-like"/>
    <property type="match status" value="1"/>
</dbReference>
<dbReference type="RefSeq" id="WP_338201896.1">
    <property type="nucleotide sequence ID" value="NZ_JAEKNR010000121.1"/>
</dbReference>
<evidence type="ECO:0000313" key="2">
    <source>
        <dbReference type="Proteomes" id="UP000612893"/>
    </source>
</evidence>
<dbReference type="AlphaFoldDB" id="A0A934JZC9"/>
<sequence>MLNQWSRRKFMGRTALGGGAVISGEAALAMLTSTRVWAAAAAGDLDVLNFALTLEYLEADFYAQGNAAGIFTEQKTKDLFALIGSDEQAHVQALTDTITKLGGQPVAKPTVKYPDGTFKEVKTFVTTSKTFEEVGVGAYLGQAGAITDPTILQAAAGIFGVECRHAALVGKLAGLQPEGGIYMGATETAKSKDQVLAAVKPFLS</sequence>
<dbReference type="Pfam" id="PF13668">
    <property type="entry name" value="Ferritin_2"/>
    <property type="match status" value="1"/>
</dbReference>
<name>A0A934JZC9_9BACT</name>
<dbReference type="InterPro" id="IPR012347">
    <property type="entry name" value="Ferritin-like"/>
</dbReference>
<dbReference type="Proteomes" id="UP000612893">
    <property type="component" value="Unassembled WGS sequence"/>
</dbReference>
<dbReference type="Gene3D" id="1.20.1260.10">
    <property type="match status" value="1"/>
</dbReference>
<organism evidence="1 2">
    <name type="scientific">Candidatus Nephthysia bennettiae</name>
    <dbReference type="NCBI Taxonomy" id="3127016"/>
    <lineage>
        <taxon>Bacteria</taxon>
        <taxon>Bacillati</taxon>
        <taxon>Candidatus Dormiibacterota</taxon>
        <taxon>Candidatus Dormibacteria</taxon>
        <taxon>Candidatus Dormibacterales</taxon>
        <taxon>Candidatus Dormibacteraceae</taxon>
        <taxon>Candidatus Nephthysia</taxon>
    </lineage>
</organism>
<dbReference type="PANTHER" id="PTHR31694:SF26">
    <property type="entry name" value="OS05G0151100 PROTEIN"/>
    <property type="match status" value="1"/>
</dbReference>
<dbReference type="PANTHER" id="PTHR31694">
    <property type="entry name" value="DESICCATION-LIKE PROTEIN"/>
    <property type="match status" value="1"/>
</dbReference>
<dbReference type="CDD" id="cd00657">
    <property type="entry name" value="Ferritin_like"/>
    <property type="match status" value="1"/>
</dbReference>
<accession>A0A934JZC9</accession>
<protein>
    <submittedName>
        <fullName evidence="1">Ferritin-like domain-containing protein</fullName>
    </submittedName>
</protein>
<dbReference type="EMBL" id="JAEKNR010000121">
    <property type="protein sequence ID" value="MBJ7598691.1"/>
    <property type="molecule type" value="Genomic_DNA"/>
</dbReference>